<evidence type="ECO:0000256" key="2">
    <source>
        <dbReference type="SAM" id="SignalP"/>
    </source>
</evidence>
<feature type="domain" description="GH29D-like beta-sandwich" evidence="4">
    <location>
        <begin position="995"/>
        <end position="1060"/>
    </location>
</feature>
<feature type="signal peptide" evidence="2">
    <location>
        <begin position="1"/>
        <end position="26"/>
    </location>
</feature>
<dbReference type="EMBL" id="AE001437">
    <property type="protein sequence ID" value="AAK80833.1"/>
    <property type="molecule type" value="Genomic_DNA"/>
</dbReference>
<dbReference type="InterPro" id="IPR017853">
    <property type="entry name" value="GH"/>
</dbReference>
<dbReference type="Pfam" id="PF16738">
    <property type="entry name" value="CBM26"/>
    <property type="match status" value="2"/>
</dbReference>
<dbReference type="Pfam" id="PF17137">
    <property type="entry name" value="DUF5110"/>
    <property type="match status" value="1"/>
</dbReference>
<reference evidence="8 9" key="1">
    <citation type="journal article" date="2001" name="J. Bacteriol.">
        <title>Genome sequence and comparative analysis of the solvent-producing bacterium Clostridium acetobutylicum.</title>
        <authorList>
            <person name="Nolling J."/>
            <person name="Breton G."/>
            <person name="Omelchenko M.V."/>
            <person name="Makarova K.S."/>
            <person name="Zeng Q."/>
            <person name="Gibson R."/>
            <person name="Lee H.M."/>
            <person name="Dubois J."/>
            <person name="Qiu D."/>
            <person name="Hitti J."/>
            <person name="Wolf Y.I."/>
            <person name="Tatusov R.L."/>
            <person name="Sabathe F."/>
            <person name="Doucette-Stamm L."/>
            <person name="Soucaille P."/>
            <person name="Daly M.J."/>
            <person name="Bennett G.N."/>
            <person name="Koonin E.V."/>
            <person name="Smith D.R."/>
        </authorList>
    </citation>
    <scope>NUCLEOTIDE SEQUENCE [LARGE SCALE GENOMIC DNA]</scope>
    <source>
        <strain evidence="9">ATCC 824 / DSM 792 / JCM 1419 / LMG 5710 / VKM B-1787</strain>
    </source>
</reference>
<dbReference type="InterPro" id="IPR010916">
    <property type="entry name" value="TonB_box_CS"/>
</dbReference>
<dbReference type="Gene3D" id="2.60.40.1180">
    <property type="entry name" value="Golgi alpha-mannosidase II"/>
    <property type="match status" value="2"/>
</dbReference>
<dbReference type="STRING" id="272562.CA_C2891"/>
<dbReference type="Gene3D" id="3.20.20.80">
    <property type="entry name" value="Glycosidases"/>
    <property type="match status" value="1"/>
</dbReference>
<gene>
    <name evidence="8" type="ordered locus">CA_C2891</name>
</gene>
<dbReference type="CAZy" id="GH31">
    <property type="family name" value="Glycoside Hydrolase Family 31"/>
</dbReference>
<dbReference type="SUPFAM" id="SSF51445">
    <property type="entry name" value="(Trans)glycosidases"/>
    <property type="match status" value="1"/>
</dbReference>
<dbReference type="SUPFAM" id="SSF51011">
    <property type="entry name" value="Glycosyl hydrolase domain"/>
    <property type="match status" value="1"/>
</dbReference>
<dbReference type="PROSITE" id="PS00430">
    <property type="entry name" value="TONB_DEPENDENT_REC_1"/>
    <property type="match status" value="1"/>
</dbReference>
<evidence type="ECO:0000256" key="1">
    <source>
        <dbReference type="ARBA" id="ARBA00007806"/>
    </source>
</evidence>
<dbReference type="InterPro" id="IPR059177">
    <property type="entry name" value="GH29D-like_dom"/>
</dbReference>
<dbReference type="Gene3D" id="2.60.40.1760">
    <property type="entry name" value="glycosyl hydrolase (family 31)"/>
    <property type="match status" value="1"/>
</dbReference>
<dbReference type="GO" id="GO:0005975">
    <property type="term" value="P:carbohydrate metabolic process"/>
    <property type="evidence" value="ECO:0007669"/>
    <property type="project" value="InterPro"/>
</dbReference>
<feature type="domain" description="Starch-binding module 26" evidence="5">
    <location>
        <begin position="1069"/>
        <end position="1134"/>
    </location>
</feature>
<dbReference type="AlphaFoldDB" id="Q97F62"/>
<feature type="domain" description="GH29D-like beta-sandwich" evidence="4">
    <location>
        <begin position="830"/>
        <end position="895"/>
    </location>
</feature>
<dbReference type="KEGG" id="cac:CA_C2891"/>
<dbReference type="PIR" id="F97255">
    <property type="entry name" value="F97255"/>
</dbReference>
<dbReference type="GO" id="GO:0030246">
    <property type="term" value="F:carbohydrate binding"/>
    <property type="evidence" value="ECO:0007669"/>
    <property type="project" value="InterPro"/>
</dbReference>
<dbReference type="PANTHER" id="PTHR43863:SF2">
    <property type="entry name" value="MALTASE-GLUCOAMYLASE"/>
    <property type="match status" value="1"/>
</dbReference>
<accession>Q97F62</accession>
<dbReference type="Gene3D" id="2.60.40.10">
    <property type="entry name" value="Immunoglobulins"/>
    <property type="match status" value="2"/>
</dbReference>
<dbReference type="InterPro" id="IPR048395">
    <property type="entry name" value="Glyco_hydro_31_C"/>
</dbReference>
<keyword evidence="8" id="KW-0378">Hydrolase</keyword>
<dbReference type="Pfam" id="PF13290">
    <property type="entry name" value="CHB_HEX_C_1"/>
    <property type="match status" value="2"/>
</dbReference>
<dbReference type="InterPro" id="IPR011013">
    <property type="entry name" value="Gal_mutarotase_sf_dom"/>
</dbReference>
<evidence type="ECO:0000259" key="4">
    <source>
        <dbReference type="Pfam" id="PF13290"/>
    </source>
</evidence>
<evidence type="ECO:0000313" key="8">
    <source>
        <dbReference type="EMBL" id="AAK80833.1"/>
    </source>
</evidence>
<dbReference type="CDD" id="cd06589">
    <property type="entry name" value="GH31"/>
    <property type="match status" value="1"/>
</dbReference>
<dbReference type="SUPFAM" id="SSF74650">
    <property type="entry name" value="Galactose mutarotase-like"/>
    <property type="match status" value="1"/>
</dbReference>
<dbReference type="PATRIC" id="fig|272562.8.peg.3075"/>
<feature type="chain" id="PRO_5039646075" evidence="2">
    <location>
        <begin position="27"/>
        <end position="1157"/>
    </location>
</feature>
<name>Q97F62_CLOAB</name>
<keyword evidence="8" id="KW-0326">Glycosidase</keyword>
<protein>
    <submittedName>
        <fullName evidence="8">Fusion of alpha-glucosidase (Family 31 glycosyl hydrolase) and glycosidase (TreA/MalS family)</fullName>
    </submittedName>
</protein>
<dbReference type="InterPro" id="IPR031965">
    <property type="entry name" value="CBM26"/>
</dbReference>
<evidence type="ECO:0000259" key="7">
    <source>
        <dbReference type="Pfam" id="PF21365"/>
    </source>
</evidence>
<feature type="domain" description="Starch-binding module 26" evidence="5">
    <location>
        <begin position="904"/>
        <end position="963"/>
    </location>
</feature>
<dbReference type="InterPro" id="IPR013783">
    <property type="entry name" value="Ig-like_fold"/>
</dbReference>
<feature type="domain" description="Glycosyl hydrolase family 31 C-terminal" evidence="7">
    <location>
        <begin position="587"/>
        <end position="674"/>
    </location>
</feature>
<feature type="domain" description="Glycoside hydrolase family 31 TIM barrel" evidence="3">
    <location>
        <begin position="265"/>
        <end position="576"/>
    </location>
</feature>
<dbReference type="InterPro" id="IPR051816">
    <property type="entry name" value="Glycosyl_Hydrolase_31"/>
</dbReference>
<feature type="domain" description="DUF5110" evidence="6">
    <location>
        <begin position="690"/>
        <end position="761"/>
    </location>
</feature>
<dbReference type="InterPro" id="IPR013780">
    <property type="entry name" value="Glyco_hydro_b"/>
</dbReference>
<dbReference type="HOGENOM" id="CLU_009761_0_0_9"/>
<evidence type="ECO:0000313" key="9">
    <source>
        <dbReference type="Proteomes" id="UP000000814"/>
    </source>
</evidence>
<dbReference type="eggNOG" id="COG1501">
    <property type="taxonomic scope" value="Bacteria"/>
</dbReference>
<dbReference type="Proteomes" id="UP000000814">
    <property type="component" value="Chromosome"/>
</dbReference>
<dbReference type="PANTHER" id="PTHR43863">
    <property type="entry name" value="HYDROLASE, PUTATIVE (AFU_ORTHOLOGUE AFUA_1G03140)-RELATED"/>
    <property type="match status" value="1"/>
</dbReference>
<dbReference type="RefSeq" id="WP_010966174.1">
    <property type="nucleotide sequence ID" value="NC_003030.1"/>
</dbReference>
<dbReference type="GO" id="GO:0004553">
    <property type="term" value="F:hydrolase activity, hydrolyzing O-glycosyl compounds"/>
    <property type="evidence" value="ECO:0007669"/>
    <property type="project" value="InterPro"/>
</dbReference>
<dbReference type="InterPro" id="IPR033403">
    <property type="entry name" value="DUF5110"/>
</dbReference>
<evidence type="ECO:0000259" key="6">
    <source>
        <dbReference type="Pfam" id="PF17137"/>
    </source>
</evidence>
<dbReference type="InterPro" id="IPR000322">
    <property type="entry name" value="Glyco_hydro_31_TIM"/>
</dbReference>
<organism evidence="8 9">
    <name type="scientific">Clostridium acetobutylicum (strain ATCC 824 / DSM 792 / JCM 1419 / IAM 19013 / LMG 5710 / NBRC 13948 / NRRL B-527 / VKM B-1787 / 2291 / W)</name>
    <dbReference type="NCBI Taxonomy" id="272562"/>
    <lineage>
        <taxon>Bacteria</taxon>
        <taxon>Bacillati</taxon>
        <taxon>Bacillota</taxon>
        <taxon>Clostridia</taxon>
        <taxon>Eubacteriales</taxon>
        <taxon>Clostridiaceae</taxon>
        <taxon>Clostridium</taxon>
    </lineage>
</organism>
<keyword evidence="2" id="KW-0732">Signal</keyword>
<sequence length="1157" mass="129412">MYNSSKTRIWKRTLYCLVAAAVVVSAMPQALNINVKADTNKVVNKNSKSSSQKKFHAKLNGNTLKIKKGKDETIIRICEPQVFKVDYKPNGKSSKDTLVVDPNKKWSTGNIVSSDIKSDPMVITTKKMVLKINKEDLSILVYDLQGKLLLKQDSTASKTASFTHNSGDRFYGINGYNFQEDSSKGMLRNGTESVYAGYQGHCGSPFVWSNDGYGLLVDSDGGSFTIGDTSLKYDGISKTDTDYYVMVGNPKEILSEESDVSGKAPMFPKWANGFTNTQWGWDNSLSGTGNDEAKLKSVINTYRSKQLPIDNFCLDFDWKKWGQDNYGEFKWNTDNFPDSQNGQLKAYMDSKGLKMTGIMKPRILADSKQGRYVTSKGWWLPGDSEASDYCSGKMMENVNFALPQVRKWWWNNIQGAFDKGIVGFWNDECDENVNFGNFGNMNMERAIYDGQRRHKNQRVWSLNRNYYAGAQRYSYGMWSGDISTGFDSMANQRERMLSAVNLGEAKWGMDTGGFNGGDPTPENYARWMEFSAFTPIFRVHGQDNKVRYPWAFGSTAEATAKKAMQLRYTLIPYIYSYDRSASQSGLGLVRSLMMEYPNDSNAANDKEAWMFGDYMLVSPVVQEGQTSKSIYLPEGNWIDYTTGREYTGGQTINYAVDSTNWSDIPLFIKSGAIIPTQDFENYVGEKKITDVYVDAFPGNEASSFDYYDDDGTSYNYENGSYFDQKMTLERAKDLKSVQFNISPKTGYYKSDLKNYIVKMHVKSSGDVTVGGRRITRYASYDELKNAQGEGYVVGTDTYGSVVYIKVSAGHDKNINVPCNQVQLTAYADVKGGTYTSPQKVSLKASDPNAAIYYTLDGTAPTVNSTKYTGPITIDSSKTLKFIVRDANGNESDVFTEQYTTYIKVHYKNPTNWSEPSVYYDNTAGGVKGPDWPGVKMNNDGNGWYSYIIKDTTAAKATFNDETNKSSVIDVTGEEWYENGTLYQYNPDITVSPSLKGGSYAGSQTLTLTSSDAKATIYYTIDGTVPTVNSTKYTGPITIDSSKTIEFMAVDGSGDKSQVYTEKYNTYMKVHFKNISTWAAPNIYFYDATGGVTGPEWPGAKMKDDGNGWYSYTIDNCTSAKVLFNDGVNQIPGHNEPGFDVSGEEWYKDGNWYKSNPN</sequence>
<dbReference type="GeneID" id="44999379"/>
<dbReference type="Pfam" id="PF01055">
    <property type="entry name" value="Glyco_hydro_31_2nd"/>
    <property type="match status" value="1"/>
</dbReference>
<dbReference type="Pfam" id="PF21365">
    <property type="entry name" value="Glyco_hydro_31_3rd"/>
    <property type="match status" value="1"/>
</dbReference>
<evidence type="ECO:0000259" key="3">
    <source>
        <dbReference type="Pfam" id="PF01055"/>
    </source>
</evidence>
<evidence type="ECO:0000259" key="5">
    <source>
        <dbReference type="Pfam" id="PF16738"/>
    </source>
</evidence>
<dbReference type="CAZy" id="CBM26">
    <property type="family name" value="Carbohydrate-Binding Module Family 26"/>
</dbReference>
<comment type="similarity">
    <text evidence="1">Belongs to the glycosyl hydrolase 31 family.</text>
</comment>
<proteinExistence type="inferred from homology"/>
<keyword evidence="9" id="KW-1185">Reference proteome</keyword>
<dbReference type="OrthoDB" id="1927128at2"/>